<reference evidence="15" key="1">
    <citation type="submission" date="2019-11" db="UniProtKB">
        <authorList>
            <consortium name="WormBaseParasite"/>
        </authorList>
    </citation>
    <scope>IDENTIFICATION</scope>
</reference>
<evidence type="ECO:0000259" key="14">
    <source>
        <dbReference type="PROSITE" id="PS50011"/>
    </source>
</evidence>
<dbReference type="InterPro" id="IPR000719">
    <property type="entry name" value="Prot_kinase_dom"/>
</dbReference>
<dbReference type="Gene3D" id="1.10.510.10">
    <property type="entry name" value="Transferase(Phosphotransferase) domain 1"/>
    <property type="match status" value="1"/>
</dbReference>
<dbReference type="FunFam" id="1.10.510.10:FF:001927">
    <property type="entry name" value="Receptor protein-tyrosine kinase"/>
    <property type="match status" value="1"/>
</dbReference>
<dbReference type="SMART" id="SM00252">
    <property type="entry name" value="SH2"/>
    <property type="match status" value="1"/>
</dbReference>
<keyword evidence="3 10" id="KW-0547">Nucleotide-binding</keyword>
<dbReference type="InterPro" id="IPR050198">
    <property type="entry name" value="Non-receptor_tyrosine_kinases"/>
</dbReference>
<dbReference type="PRINTS" id="PR00401">
    <property type="entry name" value="SH2DOMAIN"/>
</dbReference>
<dbReference type="InterPro" id="IPR011009">
    <property type="entry name" value="Kinase-like_dom_sf"/>
</dbReference>
<keyword evidence="6 11" id="KW-0829">Tyrosine-protein kinase</keyword>
<sequence>MSNLNLHTNVVAVYRYEKTSSEDLEFEKNEHLTILHKLTDGNWALARNKKGETGLIPLNFVEVDVDPPWLHGKISREESEVLLQDKPLGSFLVRASCRFVGDYTLSVVNQDSLDKVCIGTHEPSIQHYHIHSVTSLDAPSSVFFSLDNEELFPSLRKLVEHYKVADRGLAHPLTIPVPDIQRYHLQRLRRHHWISRHRLTLGQKLGHGEFGEVLKATLGDRDVAVKRYKASARAQLIYEACIMSELNHDNLLPLLGVTEDEEGDSDTGSLPTFYLVTEFFPNGSLLSFLRSRGRALVGPSALLSFAKDVARGLAYMEARSYLHCDVAARNVLLSSAVPVPVAKLGDFGLAFRLTPATKQVAKDVAFESDEDELLMHSSSFGLNRPQAVTKISRIPVKWTAPESVRTRVFSHKSDVWSFGVMLWELYTYGRLPYPRLMTSQVLQFVESGGRMEAPEACPIGIYQLMLDTWAKDPHQRPAFSSIVHRLHNICPQDTRSASGLEQKALKVVDSNEGTYDCIS</sequence>
<evidence type="ECO:0000256" key="6">
    <source>
        <dbReference type="ARBA" id="ARBA00023137"/>
    </source>
</evidence>
<keyword evidence="8" id="KW-0727">SH2 domain</keyword>
<dbReference type="PANTHER" id="PTHR24418">
    <property type="entry name" value="TYROSINE-PROTEIN KINASE"/>
    <property type="match status" value="1"/>
</dbReference>
<dbReference type="SUPFAM" id="SSF55550">
    <property type="entry name" value="SH2 domain"/>
    <property type="match status" value="1"/>
</dbReference>
<name>A0A5K3FPV3_MESCO</name>
<dbReference type="PROSITE" id="PS50002">
    <property type="entry name" value="SH3"/>
    <property type="match status" value="1"/>
</dbReference>
<evidence type="ECO:0000256" key="5">
    <source>
        <dbReference type="ARBA" id="ARBA00022840"/>
    </source>
</evidence>
<dbReference type="Pfam" id="PF00017">
    <property type="entry name" value="SH2"/>
    <property type="match status" value="1"/>
</dbReference>
<evidence type="ECO:0000256" key="10">
    <source>
        <dbReference type="PROSITE-ProRule" id="PRU10141"/>
    </source>
</evidence>
<dbReference type="SUPFAM" id="SSF56112">
    <property type="entry name" value="Protein kinase-like (PK-like)"/>
    <property type="match status" value="1"/>
</dbReference>
<evidence type="ECO:0000256" key="2">
    <source>
        <dbReference type="ARBA" id="ARBA00022679"/>
    </source>
</evidence>
<dbReference type="WBParaSite" id="MCU_009006-RB">
    <property type="protein sequence ID" value="MCU_009006-RB"/>
    <property type="gene ID" value="MCU_009006"/>
</dbReference>
<keyword evidence="2 11" id="KW-0808">Transferase</keyword>
<dbReference type="InterPro" id="IPR001245">
    <property type="entry name" value="Ser-Thr/Tyr_kinase_cat_dom"/>
</dbReference>
<feature type="domain" description="Protein kinase" evidence="14">
    <location>
        <begin position="199"/>
        <end position="490"/>
    </location>
</feature>
<keyword evidence="1 9" id="KW-0728">SH3 domain</keyword>
<evidence type="ECO:0000313" key="15">
    <source>
        <dbReference type="WBParaSite" id="MCU_009006-RB"/>
    </source>
</evidence>
<dbReference type="Pfam" id="PF00018">
    <property type="entry name" value="SH3_1"/>
    <property type="match status" value="1"/>
</dbReference>
<dbReference type="InterPro" id="IPR036860">
    <property type="entry name" value="SH2_dom_sf"/>
</dbReference>
<evidence type="ECO:0000259" key="13">
    <source>
        <dbReference type="PROSITE" id="PS50002"/>
    </source>
</evidence>
<keyword evidence="5 10" id="KW-0067">ATP-binding</keyword>
<dbReference type="GO" id="GO:0005524">
    <property type="term" value="F:ATP binding"/>
    <property type="evidence" value="ECO:0007669"/>
    <property type="project" value="UniProtKB-UniRule"/>
</dbReference>
<dbReference type="SUPFAM" id="SSF50044">
    <property type="entry name" value="SH3-domain"/>
    <property type="match status" value="1"/>
</dbReference>
<dbReference type="Gene3D" id="2.30.30.40">
    <property type="entry name" value="SH3 Domains"/>
    <property type="match status" value="1"/>
</dbReference>
<dbReference type="PROSITE" id="PS00107">
    <property type="entry name" value="PROTEIN_KINASE_ATP"/>
    <property type="match status" value="1"/>
</dbReference>
<proteinExistence type="inferred from homology"/>
<dbReference type="InterPro" id="IPR017441">
    <property type="entry name" value="Protein_kinase_ATP_BS"/>
</dbReference>
<comment type="catalytic activity">
    <reaction evidence="7 11">
        <text>L-tyrosyl-[protein] + ATP = O-phospho-L-tyrosyl-[protein] + ADP + H(+)</text>
        <dbReference type="Rhea" id="RHEA:10596"/>
        <dbReference type="Rhea" id="RHEA-COMP:10136"/>
        <dbReference type="Rhea" id="RHEA-COMP:20101"/>
        <dbReference type="ChEBI" id="CHEBI:15378"/>
        <dbReference type="ChEBI" id="CHEBI:30616"/>
        <dbReference type="ChEBI" id="CHEBI:46858"/>
        <dbReference type="ChEBI" id="CHEBI:61978"/>
        <dbReference type="ChEBI" id="CHEBI:456216"/>
        <dbReference type="EC" id="2.7.10.2"/>
    </reaction>
</comment>
<feature type="domain" description="SH3" evidence="13">
    <location>
        <begin position="5"/>
        <end position="66"/>
    </location>
</feature>
<keyword evidence="4 11" id="KW-0418">Kinase</keyword>
<feature type="domain" description="SH2" evidence="12">
    <location>
        <begin position="69"/>
        <end position="177"/>
    </location>
</feature>
<accession>A0A5K3FPV3</accession>
<dbReference type="Gene3D" id="3.30.505.10">
    <property type="entry name" value="SH2 domain"/>
    <property type="match status" value="1"/>
</dbReference>
<organism evidence="15">
    <name type="scientific">Mesocestoides corti</name>
    <name type="common">Flatworm</name>
    <dbReference type="NCBI Taxonomy" id="53468"/>
    <lineage>
        <taxon>Eukaryota</taxon>
        <taxon>Metazoa</taxon>
        <taxon>Spiralia</taxon>
        <taxon>Lophotrochozoa</taxon>
        <taxon>Platyhelminthes</taxon>
        <taxon>Cestoda</taxon>
        <taxon>Eucestoda</taxon>
        <taxon>Cyclophyllidea</taxon>
        <taxon>Mesocestoididae</taxon>
        <taxon>Mesocestoides</taxon>
    </lineage>
</organism>
<evidence type="ECO:0000256" key="11">
    <source>
        <dbReference type="RuleBase" id="RU362096"/>
    </source>
</evidence>
<dbReference type="InterPro" id="IPR001452">
    <property type="entry name" value="SH3_domain"/>
</dbReference>
<dbReference type="Pfam" id="PF07714">
    <property type="entry name" value="PK_Tyr_Ser-Thr"/>
    <property type="match status" value="2"/>
</dbReference>
<dbReference type="SMART" id="SM00326">
    <property type="entry name" value="SH3"/>
    <property type="match status" value="1"/>
</dbReference>
<comment type="similarity">
    <text evidence="11">Belongs to the protein kinase superfamily. Tyr protein kinase family.</text>
</comment>
<dbReference type="PROSITE" id="PS50001">
    <property type="entry name" value="SH2"/>
    <property type="match status" value="1"/>
</dbReference>
<evidence type="ECO:0000256" key="7">
    <source>
        <dbReference type="ARBA" id="ARBA00051245"/>
    </source>
</evidence>
<evidence type="ECO:0000256" key="1">
    <source>
        <dbReference type="ARBA" id="ARBA00022443"/>
    </source>
</evidence>
<dbReference type="PRINTS" id="PR00109">
    <property type="entry name" value="TYRKINASE"/>
</dbReference>
<dbReference type="InterPro" id="IPR000980">
    <property type="entry name" value="SH2"/>
</dbReference>
<evidence type="ECO:0000256" key="3">
    <source>
        <dbReference type="ARBA" id="ARBA00022741"/>
    </source>
</evidence>
<protein>
    <recommendedName>
        <fullName evidence="11">Tyrosine-protein kinase</fullName>
        <ecNumber evidence="11">2.7.10.2</ecNumber>
    </recommendedName>
</protein>
<dbReference type="EC" id="2.7.10.2" evidence="11"/>
<dbReference type="PROSITE" id="PS00109">
    <property type="entry name" value="PROTEIN_KINASE_TYR"/>
    <property type="match status" value="1"/>
</dbReference>
<feature type="binding site" evidence="10">
    <location>
        <position position="226"/>
    </location>
    <ligand>
        <name>ATP</name>
        <dbReference type="ChEBI" id="CHEBI:30616"/>
    </ligand>
</feature>
<dbReference type="InterPro" id="IPR036028">
    <property type="entry name" value="SH3-like_dom_sf"/>
</dbReference>
<evidence type="ECO:0000256" key="4">
    <source>
        <dbReference type="ARBA" id="ARBA00022777"/>
    </source>
</evidence>
<evidence type="ECO:0000259" key="12">
    <source>
        <dbReference type="PROSITE" id="PS50001"/>
    </source>
</evidence>
<dbReference type="InterPro" id="IPR008266">
    <property type="entry name" value="Tyr_kinase_AS"/>
</dbReference>
<evidence type="ECO:0000256" key="9">
    <source>
        <dbReference type="PROSITE-ProRule" id="PRU00192"/>
    </source>
</evidence>
<dbReference type="PROSITE" id="PS50011">
    <property type="entry name" value="PROTEIN_KINASE_DOM"/>
    <property type="match status" value="1"/>
</dbReference>
<dbReference type="AlphaFoldDB" id="A0A5K3FPV3"/>
<evidence type="ECO:0000256" key="8">
    <source>
        <dbReference type="PROSITE-ProRule" id="PRU00191"/>
    </source>
</evidence>
<dbReference type="GO" id="GO:0004715">
    <property type="term" value="F:non-membrane spanning protein tyrosine kinase activity"/>
    <property type="evidence" value="ECO:0007669"/>
    <property type="project" value="UniProtKB-EC"/>
</dbReference>